<evidence type="ECO:0000256" key="9">
    <source>
        <dbReference type="ARBA" id="ARBA00023160"/>
    </source>
</evidence>
<evidence type="ECO:0000256" key="5">
    <source>
        <dbReference type="ARBA" id="ARBA00022516"/>
    </source>
</evidence>
<keyword evidence="8" id="KW-0443">Lipid metabolism</keyword>
<keyword evidence="7" id="KW-0276">Fatty acid metabolism</keyword>
<evidence type="ECO:0000256" key="4">
    <source>
        <dbReference type="ARBA" id="ARBA00014657"/>
    </source>
</evidence>
<dbReference type="FunFam" id="3.40.47.10:FF:000018">
    <property type="entry name" value="3-oxoacyl-[acyl-carrier-protein] synthase 2"/>
    <property type="match status" value="1"/>
</dbReference>
<name>A0A1M4VF45_9FLAO</name>
<keyword evidence="5 11" id="KW-0444">Lipid biosynthesis</keyword>
<sequence>METKHALLQEEPPIYSKSTIKNHPLYIDDTDQIKDKYVLMKRVVITGLGAVTPLGNNVGEFWENSINGVSGANTITHFNTEKFKVHFACEVKNFDPKAHLTHNEIKRSDLFSQYAMYSTAEALKDSGLELENMDPFDTGVIWGTGQGGMWTFESEVMEFTKGDGTPRFNPFFVPKFIANMASGMISMKFGLQGINYTTISACATGNTALMDAFNYIRLGKAKVIVSGGSEAAITPASIGGFSIMKAMSTRNNDFATASRPYDADRDGFVMGEGAGALILEEYEHAKARGAKIYAELVGAAMTADAYHMTAPHPDGVGAIKAMQLALKEAEINTEDIGYINPHATSTPMGDLVELNGINKLFKGSKNLDISATKSMTGHLLGAAGAAEAILSIKAIETGIIPPTINLHSIDENIPKDINIVFGEAKEKTINYALSNAFGFGGHNATLIFKKFS</sequence>
<accession>A0A1M4VF45</accession>
<gene>
    <name evidence="15" type="ORF">SAMN05444408_10383</name>
</gene>
<feature type="domain" description="Ketosynthase family 3 (KS3)" evidence="14">
    <location>
        <begin position="40"/>
        <end position="450"/>
    </location>
</feature>
<evidence type="ECO:0000256" key="10">
    <source>
        <dbReference type="ARBA" id="ARBA00023315"/>
    </source>
</evidence>
<dbReference type="EMBL" id="FQVO01000003">
    <property type="protein sequence ID" value="SHE67571.1"/>
    <property type="molecule type" value="Genomic_DNA"/>
</dbReference>
<dbReference type="NCBIfam" id="NF005589">
    <property type="entry name" value="PRK07314.1"/>
    <property type="match status" value="1"/>
</dbReference>
<comment type="catalytic activity">
    <reaction evidence="11">
        <text>(9Z)-hexadecenoyl-[ACP] + malonyl-[ACP] + H(+) = 3-oxo-(11Z)-octadecenoyl-[ACP] + holo-[ACP] + CO2</text>
        <dbReference type="Rhea" id="RHEA:55040"/>
        <dbReference type="Rhea" id="RHEA-COMP:9623"/>
        <dbReference type="Rhea" id="RHEA-COMP:9685"/>
        <dbReference type="Rhea" id="RHEA-COMP:10800"/>
        <dbReference type="Rhea" id="RHEA-COMP:14074"/>
        <dbReference type="ChEBI" id="CHEBI:15378"/>
        <dbReference type="ChEBI" id="CHEBI:16526"/>
        <dbReference type="ChEBI" id="CHEBI:64479"/>
        <dbReference type="ChEBI" id="CHEBI:78449"/>
        <dbReference type="ChEBI" id="CHEBI:83989"/>
        <dbReference type="ChEBI" id="CHEBI:138538"/>
        <dbReference type="EC" id="2.3.1.179"/>
    </reaction>
</comment>
<dbReference type="PROSITE" id="PS52004">
    <property type="entry name" value="KS3_2"/>
    <property type="match status" value="1"/>
</dbReference>
<dbReference type="InterPro" id="IPR016039">
    <property type="entry name" value="Thiolase-like"/>
</dbReference>
<dbReference type="Pfam" id="PF02801">
    <property type="entry name" value="Ketoacyl-synt_C"/>
    <property type="match status" value="1"/>
</dbReference>
<dbReference type="EC" id="2.3.1.179" evidence="3 11"/>
<evidence type="ECO:0000256" key="8">
    <source>
        <dbReference type="ARBA" id="ARBA00023098"/>
    </source>
</evidence>
<evidence type="ECO:0000256" key="11">
    <source>
        <dbReference type="PIRNR" id="PIRNR000447"/>
    </source>
</evidence>
<evidence type="ECO:0000256" key="7">
    <source>
        <dbReference type="ARBA" id="ARBA00022832"/>
    </source>
</evidence>
<dbReference type="InterPro" id="IPR014030">
    <property type="entry name" value="Ketoacyl_synth_N"/>
</dbReference>
<dbReference type="InterPro" id="IPR014031">
    <property type="entry name" value="Ketoacyl_synth_C"/>
</dbReference>
<dbReference type="UniPathway" id="UPA00094"/>
<dbReference type="Pfam" id="PF00109">
    <property type="entry name" value="ketoacyl-synt"/>
    <property type="match status" value="1"/>
</dbReference>
<evidence type="ECO:0000256" key="6">
    <source>
        <dbReference type="ARBA" id="ARBA00022679"/>
    </source>
</evidence>
<proteinExistence type="inferred from homology"/>
<evidence type="ECO:0000256" key="13">
    <source>
        <dbReference type="RuleBase" id="RU003694"/>
    </source>
</evidence>
<comment type="function">
    <text evidence="11">Involved in the type II fatty acid elongation cycle. Catalyzes the elongation of a wide range of acyl-ACP by the addition of two carbons from malonyl-ACP to an acyl acceptor. Can efficiently catalyze the conversion of palmitoleoyl-ACP (cis-hexadec-9-enoyl-ACP) to cis-vaccenoyl-ACP (cis-octadec-11-enoyl-ACP), an essential step in the thermal regulation of fatty acid composition.</text>
</comment>
<evidence type="ECO:0000256" key="12">
    <source>
        <dbReference type="PIRSR" id="PIRSR000447-1"/>
    </source>
</evidence>
<dbReference type="InterPro" id="IPR018201">
    <property type="entry name" value="Ketoacyl_synth_AS"/>
</dbReference>
<evidence type="ECO:0000259" key="14">
    <source>
        <dbReference type="PROSITE" id="PS52004"/>
    </source>
</evidence>
<dbReference type="PIRSF" id="PIRSF000447">
    <property type="entry name" value="KAS_II"/>
    <property type="match status" value="1"/>
</dbReference>
<keyword evidence="16" id="KW-1185">Reference proteome</keyword>
<dbReference type="SMART" id="SM00825">
    <property type="entry name" value="PKS_KS"/>
    <property type="match status" value="1"/>
</dbReference>
<dbReference type="InterPro" id="IPR020841">
    <property type="entry name" value="PKS_Beta-ketoAc_synthase_dom"/>
</dbReference>
<dbReference type="PROSITE" id="PS00606">
    <property type="entry name" value="KS3_1"/>
    <property type="match status" value="1"/>
</dbReference>
<comment type="pathway">
    <text evidence="1 11">Lipid metabolism; fatty acid biosynthesis.</text>
</comment>
<comment type="catalytic activity">
    <reaction evidence="11">
        <text>a fatty acyl-[ACP] + malonyl-[ACP] + H(+) = a 3-oxoacyl-[ACP] + holo-[ACP] + CO2</text>
        <dbReference type="Rhea" id="RHEA:22836"/>
        <dbReference type="Rhea" id="RHEA-COMP:9623"/>
        <dbReference type="Rhea" id="RHEA-COMP:9685"/>
        <dbReference type="Rhea" id="RHEA-COMP:9916"/>
        <dbReference type="Rhea" id="RHEA-COMP:14125"/>
        <dbReference type="ChEBI" id="CHEBI:15378"/>
        <dbReference type="ChEBI" id="CHEBI:16526"/>
        <dbReference type="ChEBI" id="CHEBI:64479"/>
        <dbReference type="ChEBI" id="CHEBI:78449"/>
        <dbReference type="ChEBI" id="CHEBI:78776"/>
        <dbReference type="ChEBI" id="CHEBI:138651"/>
    </reaction>
</comment>
<keyword evidence="9 11" id="KW-0275">Fatty acid biosynthesis</keyword>
<organism evidence="15 16">
    <name type="scientific">Chryseobacterium takakiae</name>
    <dbReference type="NCBI Taxonomy" id="1302685"/>
    <lineage>
        <taxon>Bacteria</taxon>
        <taxon>Pseudomonadati</taxon>
        <taxon>Bacteroidota</taxon>
        <taxon>Flavobacteriia</taxon>
        <taxon>Flavobacteriales</taxon>
        <taxon>Weeksellaceae</taxon>
        <taxon>Chryseobacterium group</taxon>
        <taxon>Chryseobacterium</taxon>
    </lineage>
</organism>
<keyword evidence="10 11" id="KW-0012">Acyltransferase</keyword>
<dbReference type="PANTHER" id="PTHR11712:SF336">
    <property type="entry name" value="3-OXOACYL-[ACYL-CARRIER-PROTEIN] SYNTHASE, MITOCHONDRIAL"/>
    <property type="match status" value="1"/>
</dbReference>
<dbReference type="Proteomes" id="UP000184236">
    <property type="component" value="Unassembled WGS sequence"/>
</dbReference>
<evidence type="ECO:0000313" key="15">
    <source>
        <dbReference type="EMBL" id="SHE67571.1"/>
    </source>
</evidence>
<dbReference type="Gene3D" id="3.40.47.10">
    <property type="match status" value="1"/>
</dbReference>
<comment type="similarity">
    <text evidence="2 11 13">Belongs to the thiolase-like superfamily. Beta-ketoacyl-ACP synthases family.</text>
</comment>
<dbReference type="STRING" id="1302685.SAMN05444408_10383"/>
<dbReference type="PANTHER" id="PTHR11712">
    <property type="entry name" value="POLYKETIDE SYNTHASE-RELATED"/>
    <property type="match status" value="1"/>
</dbReference>
<dbReference type="CDD" id="cd00834">
    <property type="entry name" value="KAS_I_II"/>
    <property type="match status" value="1"/>
</dbReference>
<keyword evidence="6 11" id="KW-0808">Transferase</keyword>
<dbReference type="GO" id="GO:0006633">
    <property type="term" value="P:fatty acid biosynthetic process"/>
    <property type="evidence" value="ECO:0007669"/>
    <property type="project" value="UniProtKB-UniRule"/>
</dbReference>
<dbReference type="GO" id="GO:0005829">
    <property type="term" value="C:cytosol"/>
    <property type="evidence" value="ECO:0007669"/>
    <property type="project" value="TreeGrafter"/>
</dbReference>
<dbReference type="GO" id="GO:0004315">
    <property type="term" value="F:3-oxoacyl-[acyl-carrier-protein] synthase activity"/>
    <property type="evidence" value="ECO:0007669"/>
    <property type="project" value="UniProtKB-UniRule"/>
</dbReference>
<dbReference type="SUPFAM" id="SSF53901">
    <property type="entry name" value="Thiolase-like"/>
    <property type="match status" value="2"/>
</dbReference>
<evidence type="ECO:0000256" key="3">
    <source>
        <dbReference type="ARBA" id="ARBA00012356"/>
    </source>
</evidence>
<evidence type="ECO:0000256" key="2">
    <source>
        <dbReference type="ARBA" id="ARBA00008467"/>
    </source>
</evidence>
<evidence type="ECO:0000256" key="1">
    <source>
        <dbReference type="ARBA" id="ARBA00005194"/>
    </source>
</evidence>
<feature type="active site" description="For beta-ketoacyl synthase activity" evidence="12">
    <location>
        <position position="202"/>
    </location>
</feature>
<protein>
    <recommendedName>
        <fullName evidence="4 11">3-oxoacyl-[acyl-carrier-protein] synthase 2</fullName>
        <ecNumber evidence="3 11">2.3.1.179</ecNumber>
    </recommendedName>
</protein>
<dbReference type="NCBIfam" id="TIGR03150">
    <property type="entry name" value="fabF"/>
    <property type="match status" value="1"/>
</dbReference>
<dbReference type="InterPro" id="IPR000794">
    <property type="entry name" value="Beta-ketoacyl_synthase"/>
</dbReference>
<dbReference type="AlphaFoldDB" id="A0A1M4VF45"/>
<dbReference type="InterPro" id="IPR017568">
    <property type="entry name" value="3-oxoacyl-ACP_synth-2"/>
</dbReference>
<reference evidence="16" key="1">
    <citation type="submission" date="2016-11" db="EMBL/GenBank/DDBJ databases">
        <authorList>
            <person name="Varghese N."/>
            <person name="Submissions S."/>
        </authorList>
    </citation>
    <scope>NUCLEOTIDE SEQUENCE [LARGE SCALE GENOMIC DNA]</scope>
    <source>
        <strain evidence="16">DSM 26898</strain>
    </source>
</reference>
<evidence type="ECO:0000313" key="16">
    <source>
        <dbReference type="Proteomes" id="UP000184236"/>
    </source>
</evidence>